<dbReference type="EMBL" id="GGEC01069125">
    <property type="protein sequence ID" value="MBX49609.1"/>
    <property type="molecule type" value="Transcribed_RNA"/>
</dbReference>
<evidence type="ECO:0000313" key="1">
    <source>
        <dbReference type="EMBL" id="MBX49609.1"/>
    </source>
</evidence>
<name>A0A2P2P4J8_RHIMU</name>
<reference evidence="1" key="1">
    <citation type="submission" date="2018-02" db="EMBL/GenBank/DDBJ databases">
        <title>Rhizophora mucronata_Transcriptome.</title>
        <authorList>
            <person name="Meera S.P."/>
            <person name="Sreeshan A."/>
            <person name="Augustine A."/>
        </authorList>
    </citation>
    <scope>NUCLEOTIDE SEQUENCE</scope>
    <source>
        <tissue evidence="1">Leaf</tissue>
    </source>
</reference>
<dbReference type="AlphaFoldDB" id="A0A2P2P4J8"/>
<protein>
    <submittedName>
        <fullName evidence="1">Uncharacterized protein</fullName>
    </submittedName>
</protein>
<sequence length="52" mass="6262">MRKFGLRFSVSNMWFRSLFFSFYLLCNNACLCLLGEWDGCCNFQQYLNISHH</sequence>
<organism evidence="1">
    <name type="scientific">Rhizophora mucronata</name>
    <name type="common">Asiatic mangrove</name>
    <dbReference type="NCBI Taxonomy" id="61149"/>
    <lineage>
        <taxon>Eukaryota</taxon>
        <taxon>Viridiplantae</taxon>
        <taxon>Streptophyta</taxon>
        <taxon>Embryophyta</taxon>
        <taxon>Tracheophyta</taxon>
        <taxon>Spermatophyta</taxon>
        <taxon>Magnoliopsida</taxon>
        <taxon>eudicotyledons</taxon>
        <taxon>Gunneridae</taxon>
        <taxon>Pentapetalae</taxon>
        <taxon>rosids</taxon>
        <taxon>fabids</taxon>
        <taxon>Malpighiales</taxon>
        <taxon>Rhizophoraceae</taxon>
        <taxon>Rhizophora</taxon>
    </lineage>
</organism>
<proteinExistence type="predicted"/>
<accession>A0A2P2P4J8</accession>